<accession>A0A5A7QHM5</accession>
<comment type="caution">
    <text evidence="2">The sequence shown here is derived from an EMBL/GenBank/DDBJ whole genome shotgun (WGS) entry which is preliminary data.</text>
</comment>
<feature type="region of interest" description="Disordered" evidence="1">
    <location>
        <begin position="1"/>
        <end position="22"/>
    </location>
</feature>
<protein>
    <submittedName>
        <fullName evidence="2">Spindle pole body component SPC98</fullName>
    </submittedName>
</protein>
<keyword evidence="3" id="KW-1185">Reference proteome</keyword>
<dbReference type="Proteomes" id="UP000325081">
    <property type="component" value="Unassembled WGS sequence"/>
</dbReference>
<organism evidence="2 3">
    <name type="scientific">Striga asiatica</name>
    <name type="common">Asiatic witchweed</name>
    <name type="synonym">Buchnera asiatica</name>
    <dbReference type="NCBI Taxonomy" id="4170"/>
    <lineage>
        <taxon>Eukaryota</taxon>
        <taxon>Viridiplantae</taxon>
        <taxon>Streptophyta</taxon>
        <taxon>Embryophyta</taxon>
        <taxon>Tracheophyta</taxon>
        <taxon>Spermatophyta</taxon>
        <taxon>Magnoliopsida</taxon>
        <taxon>eudicotyledons</taxon>
        <taxon>Gunneridae</taxon>
        <taxon>Pentapetalae</taxon>
        <taxon>asterids</taxon>
        <taxon>lamiids</taxon>
        <taxon>Lamiales</taxon>
        <taxon>Orobanchaceae</taxon>
        <taxon>Buchnereae</taxon>
        <taxon>Striga</taxon>
    </lineage>
</organism>
<reference evidence="3" key="1">
    <citation type="journal article" date="2019" name="Curr. Biol.">
        <title>Genome Sequence of Striga asiatica Provides Insight into the Evolution of Plant Parasitism.</title>
        <authorList>
            <person name="Yoshida S."/>
            <person name="Kim S."/>
            <person name="Wafula E.K."/>
            <person name="Tanskanen J."/>
            <person name="Kim Y.M."/>
            <person name="Honaas L."/>
            <person name="Yang Z."/>
            <person name="Spallek T."/>
            <person name="Conn C.E."/>
            <person name="Ichihashi Y."/>
            <person name="Cheong K."/>
            <person name="Cui S."/>
            <person name="Der J.P."/>
            <person name="Gundlach H."/>
            <person name="Jiao Y."/>
            <person name="Hori C."/>
            <person name="Ishida J.K."/>
            <person name="Kasahara H."/>
            <person name="Kiba T."/>
            <person name="Kim M.S."/>
            <person name="Koo N."/>
            <person name="Laohavisit A."/>
            <person name="Lee Y.H."/>
            <person name="Lumba S."/>
            <person name="McCourt P."/>
            <person name="Mortimer J.C."/>
            <person name="Mutuku J.M."/>
            <person name="Nomura T."/>
            <person name="Sasaki-Sekimoto Y."/>
            <person name="Seto Y."/>
            <person name="Wang Y."/>
            <person name="Wakatake T."/>
            <person name="Sakakibara H."/>
            <person name="Demura T."/>
            <person name="Yamaguchi S."/>
            <person name="Yoneyama K."/>
            <person name="Manabe R.I."/>
            <person name="Nelson D.C."/>
            <person name="Schulman A.H."/>
            <person name="Timko M.P."/>
            <person name="dePamphilis C.W."/>
            <person name="Choi D."/>
            <person name="Shirasu K."/>
        </authorList>
    </citation>
    <scope>NUCLEOTIDE SEQUENCE [LARGE SCALE GENOMIC DNA]</scope>
    <source>
        <strain evidence="3">cv. UVA1</strain>
    </source>
</reference>
<dbReference type="EMBL" id="BKCP01007159">
    <property type="protein sequence ID" value="GER44865.1"/>
    <property type="molecule type" value="Genomic_DNA"/>
</dbReference>
<gene>
    <name evidence="2" type="ORF">STAS_21785</name>
</gene>
<name>A0A5A7QHM5_STRAF</name>
<feature type="compositionally biased region" description="Low complexity" evidence="1">
    <location>
        <begin position="1"/>
        <end position="15"/>
    </location>
</feature>
<evidence type="ECO:0000313" key="2">
    <source>
        <dbReference type="EMBL" id="GER44865.1"/>
    </source>
</evidence>
<proteinExistence type="predicted"/>
<evidence type="ECO:0000256" key="1">
    <source>
        <dbReference type="SAM" id="MobiDB-lite"/>
    </source>
</evidence>
<evidence type="ECO:0000313" key="3">
    <source>
        <dbReference type="Proteomes" id="UP000325081"/>
    </source>
</evidence>
<dbReference type="AlphaFoldDB" id="A0A5A7QHM5"/>
<sequence>MSPMGARSSGRARSVGRVEHGRRITQNTSRINGISVHVMREGAGRRGWDLFTKLSCVRLRACALHCVRLGSGRVPVTSASGGDFRRLLVAAVGGKGWLDYLIFKDRPTFLLARGSKGLSSIGKVPAAHHITQSALLLLGNETDDCSIRASGGCYSDTGELLAKQRHTTAAGNVSTVAGIGSEDGSQTWRPAMRGCSMDNFAAACLQATPADRARAVAD</sequence>